<keyword evidence="3" id="KW-1185">Reference proteome</keyword>
<dbReference type="Proteomes" id="UP000221254">
    <property type="component" value="Segment"/>
</dbReference>
<evidence type="ECO:0000313" key="2">
    <source>
        <dbReference type="EMBL" id="ATE85593.1"/>
    </source>
</evidence>
<dbReference type="GO" id="GO:0003677">
    <property type="term" value="F:DNA binding"/>
    <property type="evidence" value="ECO:0007669"/>
    <property type="project" value="InterPro"/>
</dbReference>
<dbReference type="InterPro" id="IPR044925">
    <property type="entry name" value="His-Me_finger_sf"/>
</dbReference>
<evidence type="ECO:0000313" key="3">
    <source>
        <dbReference type="Proteomes" id="UP000221254"/>
    </source>
</evidence>
<accession>A0A291AX94</accession>
<organism evidence="2 3">
    <name type="scientific">Salmonella phage St162</name>
    <dbReference type="NCBI Taxonomy" id="2024312"/>
    <lineage>
        <taxon>Viruses</taxon>
        <taxon>Duplodnaviria</taxon>
        <taxon>Heunggongvirae</taxon>
        <taxon>Uroviricota</taxon>
        <taxon>Caudoviricetes</taxon>
        <taxon>Sarkviridae</taxon>
        <taxon>Guernseyvirinae</taxon>
        <taxon>Cornellvirus</taxon>
        <taxon>Cornellvirus St162</taxon>
    </lineage>
</organism>
<keyword evidence="2" id="KW-0540">Nuclease</keyword>
<dbReference type="SUPFAM" id="SSF54171">
    <property type="entry name" value="DNA-binding domain"/>
    <property type="match status" value="1"/>
</dbReference>
<dbReference type="InterPro" id="IPR003615">
    <property type="entry name" value="HNH_nuc"/>
</dbReference>
<dbReference type="Gene3D" id="1.20.5.2050">
    <property type="match status" value="1"/>
</dbReference>
<proteinExistence type="predicted"/>
<gene>
    <name evidence="2" type="ORF">St162_gp8</name>
</gene>
<dbReference type="EMBL" id="MF158037">
    <property type="protein sequence ID" value="ATE85593.1"/>
    <property type="molecule type" value="Genomic_DNA"/>
</dbReference>
<evidence type="ECO:0000259" key="1">
    <source>
        <dbReference type="Pfam" id="PF13392"/>
    </source>
</evidence>
<feature type="domain" description="HNH nuclease" evidence="1">
    <location>
        <begin position="52"/>
        <end position="94"/>
    </location>
</feature>
<dbReference type="GO" id="GO:0004519">
    <property type="term" value="F:endonuclease activity"/>
    <property type="evidence" value="ECO:0007669"/>
    <property type="project" value="UniProtKB-KW"/>
</dbReference>
<keyword evidence="2" id="KW-0255">Endonuclease</keyword>
<reference evidence="2 3" key="1">
    <citation type="submission" date="2017-05" db="EMBL/GenBank/DDBJ databases">
        <title>The isolation and characterization of 16 novel Shigella-infecting phages from the environment.</title>
        <authorList>
            <person name="Doore S.M."/>
            <person name="Schrad J.R."/>
            <person name="Dover J.A."/>
            <person name="Parent K.N."/>
        </authorList>
    </citation>
    <scope>NUCLEOTIDE SEQUENCE [LARGE SCALE GENOMIC DNA]</scope>
</reference>
<dbReference type="Pfam" id="PF13392">
    <property type="entry name" value="HNH_3"/>
    <property type="match status" value="1"/>
</dbReference>
<keyword evidence="2" id="KW-0378">Hydrolase</keyword>
<dbReference type="Gene3D" id="3.90.75.20">
    <property type="match status" value="1"/>
</dbReference>
<protein>
    <submittedName>
        <fullName evidence="2">HNH homing endonuclease</fullName>
    </submittedName>
</protein>
<dbReference type="SUPFAM" id="SSF54060">
    <property type="entry name" value="His-Me finger endonucleases"/>
    <property type="match status" value="1"/>
</dbReference>
<name>A0A291AX94_9CAUD</name>
<dbReference type="InterPro" id="IPR016177">
    <property type="entry name" value="DNA-bd_dom_sf"/>
</dbReference>
<sequence length="167" mass="19805">MNWHELFRYDQETGKLFWKVTRGRVKAGYEAGRISMYGYREFRHNGKYFKSHRVIWDMFNPEDPMTDDFEIDHIDHNRLNNKLENLRKVRHKCNTLNMSFSKANTSGATGVQFEKRRNKWVATIKDDGVNRHAGYFNTFEEALLARKAAEVKYGFHENHGAKNEAQK</sequence>